<dbReference type="InterPro" id="IPR043132">
    <property type="entry name" value="BCAT-like_C"/>
</dbReference>
<dbReference type="SUPFAM" id="SSF56752">
    <property type="entry name" value="D-aminoacid aminotransferase-like PLP-dependent enzymes"/>
    <property type="match status" value="1"/>
</dbReference>
<comment type="similarity">
    <text evidence="1">Belongs to the class-IV pyridoxal-phosphate-dependent aminotransferase family.</text>
</comment>
<evidence type="ECO:0000256" key="1">
    <source>
        <dbReference type="ARBA" id="ARBA00009320"/>
    </source>
</evidence>
<accession>A0AB39UFI3</accession>
<sequence length="319" mass="35172">MTGIVLGIADSARLFGTDMDTTDMDASDMSLVTIVAPQEHVVSPFDYAVTRGDGIFEATTVWHGKPVSLEAHLRRLAHSASLMDLPRPNLTLFSQAVEEIIAQYDDPEPGPILRILVSRGLDADTGIGRTGSGLPHVWMFLDAHGALHQTRAISLASLTRGYSADITQRAPWLLLGAKTLSYAVNMAMHRECDRRHVDDAVTVTEDGFVLECPNSSIVAQYGNHLVTPNPDIGILHGTSQRELFSFMAQEGGSWEYRKLPLPQLQEADRLYMTHGGWVIPVSSLDDRRYQVDESFVEQANTAIHSGRTEKDALLVRPRD</sequence>
<dbReference type="RefSeq" id="WP_369341958.1">
    <property type="nucleotide sequence ID" value="NZ_CP129675.1"/>
</dbReference>
<dbReference type="InterPro" id="IPR001544">
    <property type="entry name" value="Aminotrans_IV"/>
</dbReference>
<reference evidence="3" key="1">
    <citation type="submission" date="2023-07" db="EMBL/GenBank/DDBJ databases">
        <title>Bifidobacterium aquikefiriaerophilum sp. nov. and Bifidobacterium eccum sp. nov., isolated from water kefir.</title>
        <authorList>
            <person name="Breselge S."/>
            <person name="Bellassi P."/>
            <person name="Barcenilla C."/>
            <person name="Alvarez-Ordonez A."/>
            <person name="Morelli L."/>
            <person name="Cotter P.D."/>
        </authorList>
    </citation>
    <scope>NUCLEOTIDE SEQUENCE</scope>
    <source>
        <strain evidence="4">WK012_4_13</strain>
        <strain evidence="3">WK013_4_14</strain>
        <strain evidence="2">WK048_4_13</strain>
    </source>
</reference>
<dbReference type="GO" id="GO:0005829">
    <property type="term" value="C:cytosol"/>
    <property type="evidence" value="ECO:0007669"/>
    <property type="project" value="TreeGrafter"/>
</dbReference>
<dbReference type="GO" id="GO:0008696">
    <property type="term" value="F:4-amino-4-deoxychorismate lyase activity"/>
    <property type="evidence" value="ECO:0007669"/>
    <property type="project" value="UniProtKB-EC"/>
</dbReference>
<dbReference type="AlphaFoldDB" id="A0AB39UFI3"/>
<proteinExistence type="inferred from homology"/>
<dbReference type="InterPro" id="IPR036038">
    <property type="entry name" value="Aminotransferase-like"/>
</dbReference>
<dbReference type="NCBIfam" id="NF005888">
    <property type="entry name" value="PRK07849.1-3"/>
    <property type="match status" value="1"/>
</dbReference>
<dbReference type="EMBL" id="CP129682">
    <property type="protein sequence ID" value="XDS47917.1"/>
    <property type="molecule type" value="Genomic_DNA"/>
</dbReference>
<evidence type="ECO:0000313" key="3">
    <source>
        <dbReference type="EMBL" id="XDS47917.1"/>
    </source>
</evidence>
<evidence type="ECO:0000313" key="2">
    <source>
        <dbReference type="EMBL" id="XDS47375.1"/>
    </source>
</evidence>
<evidence type="ECO:0000313" key="4">
    <source>
        <dbReference type="EMBL" id="XDS50994.1"/>
    </source>
</evidence>
<dbReference type="KEGG" id="bfk:QN062_02020"/>
<dbReference type="Gene3D" id="3.20.10.10">
    <property type="entry name" value="D-amino Acid Aminotransferase, subunit A, domain 2"/>
    <property type="match status" value="1"/>
</dbReference>
<protein>
    <submittedName>
        <fullName evidence="3">Aminodeoxychorismate lyase</fullName>
        <ecNumber evidence="3">4.1.3.38</ecNumber>
    </submittedName>
</protein>
<dbReference type="InterPro" id="IPR050571">
    <property type="entry name" value="Class-IV_PLP-Dep_Aminotrnsfr"/>
</dbReference>
<dbReference type="EC" id="4.1.3.38" evidence="3"/>
<dbReference type="EMBL" id="CP129683">
    <property type="protein sequence ID" value="XDS50994.1"/>
    <property type="molecule type" value="Genomic_DNA"/>
</dbReference>
<name>A0AB39UFI3_9BIFI</name>
<organism evidence="3">
    <name type="scientific">Bifidobacterium fermentum</name>
    <dbReference type="NCBI Taxonomy" id="3059035"/>
    <lineage>
        <taxon>Bacteria</taxon>
        <taxon>Bacillati</taxon>
        <taxon>Actinomycetota</taxon>
        <taxon>Actinomycetes</taxon>
        <taxon>Bifidobacteriales</taxon>
        <taxon>Bifidobacteriaceae</taxon>
        <taxon>Bifidobacterium</taxon>
    </lineage>
</organism>
<gene>
    <name evidence="4" type="ORF">QN062_02020</name>
    <name evidence="3" type="ORF">QN216_06025</name>
    <name evidence="2" type="ORF">QN217_04425</name>
</gene>
<dbReference type="InterPro" id="IPR043131">
    <property type="entry name" value="BCAT-like_N"/>
</dbReference>
<dbReference type="PANTHER" id="PTHR42743">
    <property type="entry name" value="AMINO-ACID AMINOTRANSFERASE"/>
    <property type="match status" value="1"/>
</dbReference>
<dbReference type="Gene3D" id="3.30.470.10">
    <property type="match status" value="1"/>
</dbReference>
<dbReference type="EMBL" id="CP129675">
    <property type="protein sequence ID" value="XDS47375.1"/>
    <property type="molecule type" value="Genomic_DNA"/>
</dbReference>
<dbReference type="GO" id="GO:0046394">
    <property type="term" value="P:carboxylic acid biosynthetic process"/>
    <property type="evidence" value="ECO:0007669"/>
    <property type="project" value="UniProtKB-ARBA"/>
</dbReference>
<keyword evidence="3" id="KW-0456">Lyase</keyword>
<dbReference type="Pfam" id="PF01063">
    <property type="entry name" value="Aminotran_4"/>
    <property type="match status" value="1"/>
</dbReference>
<dbReference type="PANTHER" id="PTHR42743:SF11">
    <property type="entry name" value="AMINODEOXYCHORISMATE LYASE"/>
    <property type="match status" value="1"/>
</dbReference>